<evidence type="ECO:0000256" key="7">
    <source>
        <dbReference type="ARBA" id="ARBA00022842"/>
    </source>
</evidence>
<evidence type="ECO:0000256" key="5">
    <source>
        <dbReference type="ARBA" id="ARBA00022759"/>
    </source>
</evidence>
<dbReference type="Proteomes" id="UP001193081">
    <property type="component" value="Unassembled WGS sequence"/>
</dbReference>
<evidence type="ECO:0000256" key="8">
    <source>
        <dbReference type="RuleBase" id="RU366055"/>
    </source>
</evidence>
<feature type="domain" description="DNA/RNA non-specific endonuclease/pyrophosphatase/phosphodiesterase" evidence="10">
    <location>
        <begin position="59"/>
        <end position="264"/>
    </location>
</feature>
<dbReference type="InterPro" id="IPR001604">
    <property type="entry name" value="Endo_G_ENPP1-like_dom"/>
</dbReference>
<dbReference type="Gene3D" id="2.60.40.1260">
    <property type="entry name" value="Lamin Tail domain"/>
    <property type="match status" value="1"/>
</dbReference>
<dbReference type="InterPro" id="IPR020821">
    <property type="entry name" value="ENPP1-3/EXOG-like_nuc-like"/>
</dbReference>
<keyword evidence="5 8" id="KW-0255">Endonuclease</keyword>
<dbReference type="PANTHER" id="PTHR13966">
    <property type="entry name" value="ENDONUCLEASE RELATED"/>
    <property type="match status" value="1"/>
</dbReference>
<dbReference type="SUPFAM" id="SSF54060">
    <property type="entry name" value="His-Me finger endonucleases"/>
    <property type="match status" value="1"/>
</dbReference>
<protein>
    <recommendedName>
        <fullName evidence="8">Endonuclease</fullName>
        <ecNumber evidence="8">3.1.30.-</ecNumber>
    </recommendedName>
</protein>
<evidence type="ECO:0000256" key="6">
    <source>
        <dbReference type="ARBA" id="ARBA00022801"/>
    </source>
</evidence>
<reference evidence="11 12" key="1">
    <citation type="submission" date="2021-03" db="EMBL/GenBank/DDBJ databases">
        <authorList>
            <person name="Grouzdev D.S."/>
        </authorList>
    </citation>
    <scope>NUCLEOTIDE SEQUENCE [LARGE SCALE GENOMIC DNA]</scope>
    <source>
        <strain evidence="11 12">M50-1</strain>
    </source>
</reference>
<evidence type="ECO:0000313" key="11">
    <source>
        <dbReference type="EMBL" id="MBP1466777.1"/>
    </source>
</evidence>
<dbReference type="InterPro" id="IPR044925">
    <property type="entry name" value="His-Me_finger_sf"/>
</dbReference>
<dbReference type="EC" id="3.1.30.-" evidence="8"/>
<evidence type="ECO:0000256" key="1">
    <source>
        <dbReference type="ARBA" id="ARBA00001946"/>
    </source>
</evidence>
<organism evidence="11 12">
    <name type="scientific">Candidatus Chloroploca mongolica</name>
    <dbReference type="NCBI Taxonomy" id="2528176"/>
    <lineage>
        <taxon>Bacteria</taxon>
        <taxon>Bacillati</taxon>
        <taxon>Chloroflexota</taxon>
        <taxon>Chloroflexia</taxon>
        <taxon>Chloroflexales</taxon>
        <taxon>Chloroflexineae</taxon>
        <taxon>Oscillochloridaceae</taxon>
        <taxon>Candidatus Chloroploca</taxon>
    </lineage>
</organism>
<proteinExistence type="inferred from homology"/>
<dbReference type="Pfam" id="PF01223">
    <property type="entry name" value="Endonuclease_NS"/>
    <property type="match status" value="1"/>
</dbReference>
<dbReference type="InterPro" id="IPR044929">
    <property type="entry name" value="DNA/RNA_non-sp_Endonuclease_sf"/>
</dbReference>
<dbReference type="PANTHER" id="PTHR13966:SF5">
    <property type="entry name" value="ENDONUCLEASE G, MITOCHONDRIAL"/>
    <property type="match status" value="1"/>
</dbReference>
<keyword evidence="4 8" id="KW-0479">Metal-binding</keyword>
<evidence type="ECO:0000259" key="10">
    <source>
        <dbReference type="SMART" id="SM00892"/>
    </source>
</evidence>
<comment type="similarity">
    <text evidence="2 8">Belongs to the DNA/RNA non-specific endonuclease family.</text>
</comment>
<dbReference type="InterPro" id="IPR018524">
    <property type="entry name" value="DNA/RNA_endonuclease_AS"/>
</dbReference>
<evidence type="ECO:0000256" key="3">
    <source>
        <dbReference type="ARBA" id="ARBA00022722"/>
    </source>
</evidence>
<dbReference type="Gene3D" id="3.40.570.10">
    <property type="entry name" value="Extracellular Endonuclease, subunit A"/>
    <property type="match status" value="1"/>
</dbReference>
<evidence type="ECO:0000313" key="12">
    <source>
        <dbReference type="Proteomes" id="UP001193081"/>
    </source>
</evidence>
<keyword evidence="12" id="KW-1185">Reference proteome</keyword>
<dbReference type="InterPro" id="IPR040255">
    <property type="entry name" value="Non-specific_endonuclease"/>
</dbReference>
<gene>
    <name evidence="11" type="ORF">EYB53_013770</name>
</gene>
<dbReference type="RefSeq" id="WP_167857404.1">
    <property type="nucleotide sequence ID" value="NZ_SIJK02000024.1"/>
</dbReference>
<dbReference type="GO" id="GO:0004519">
    <property type="term" value="F:endonuclease activity"/>
    <property type="evidence" value="ECO:0007669"/>
    <property type="project" value="UniProtKB-KW"/>
</dbReference>
<comment type="caution">
    <text evidence="11">The sequence shown here is derived from an EMBL/GenBank/DDBJ whole genome shotgun (WGS) entry which is preliminary data.</text>
</comment>
<keyword evidence="6 8" id="KW-0378">Hydrolase</keyword>
<dbReference type="SUPFAM" id="SSF74853">
    <property type="entry name" value="Lamin A/C globular tail domain"/>
    <property type="match status" value="1"/>
</dbReference>
<keyword evidence="3 8" id="KW-0540">Nuclease</keyword>
<dbReference type="SMART" id="SM00892">
    <property type="entry name" value="Endonuclease_NS"/>
    <property type="match status" value="1"/>
</dbReference>
<name>A0ABS4DBG6_9CHLR</name>
<dbReference type="InterPro" id="IPR036415">
    <property type="entry name" value="Lamin_tail_dom_sf"/>
</dbReference>
<evidence type="ECO:0000259" key="9">
    <source>
        <dbReference type="SMART" id="SM00477"/>
    </source>
</evidence>
<dbReference type="CDD" id="cd00091">
    <property type="entry name" value="NUC"/>
    <property type="match status" value="1"/>
</dbReference>
<dbReference type="EMBL" id="SIJK02000024">
    <property type="protein sequence ID" value="MBP1466777.1"/>
    <property type="molecule type" value="Genomic_DNA"/>
</dbReference>
<feature type="domain" description="ENPP1-3/EXOG-like endonuclease/phosphodiesterase" evidence="9">
    <location>
        <begin position="60"/>
        <end position="264"/>
    </location>
</feature>
<keyword evidence="7" id="KW-0460">Magnesium</keyword>
<sequence length="399" mass="43542">MNVFVLALPRLTIFLLLLTLLAGCVSGSAQVTDASRHLALGNPSGAVVDVRQPTNYLLLRNQYVVGYHRDRGIPNWVSWHLQMSDFGPAERYSGSFITDQSLPEGWYQVTHADYTSSGYDRGHMTPSADRTATEEDNIATFILTNILPQAPDNNRGVWAQLEEYARAVVREGNEAYIIAGSAGSLGTLAQGRLTIPEHVWKVLLFLPEAEGDDAARVTADTMVLAVWMPNDNSVANASWQDYQTTIRCLEDLTGYDFFSTIEPTLQDLIEGQGCPDGKPYRAMLPLVVDDEPAPPPPVFAGCNVDPGPGVAPERPVRIVTVDKIAETVTLENVSATPINLDGWRMCSIRGGQDHPISGMLESGTTRVFPGPDANIWSNSSSDPGALYDAEGYLISYWPD</sequence>
<evidence type="ECO:0000256" key="4">
    <source>
        <dbReference type="ARBA" id="ARBA00022723"/>
    </source>
</evidence>
<accession>A0ABS4DBG6</accession>
<comment type="cofactor">
    <cofactor evidence="1 8">
        <name>Mg(2+)</name>
        <dbReference type="ChEBI" id="CHEBI:18420"/>
    </cofactor>
</comment>
<dbReference type="PROSITE" id="PS01070">
    <property type="entry name" value="NUCLEASE_NON_SPEC"/>
    <property type="match status" value="1"/>
</dbReference>
<dbReference type="SMART" id="SM00477">
    <property type="entry name" value="NUC"/>
    <property type="match status" value="1"/>
</dbReference>
<evidence type="ECO:0000256" key="2">
    <source>
        <dbReference type="ARBA" id="ARBA00010052"/>
    </source>
</evidence>